<organism evidence="2 3">
    <name type="scientific">Acer yangbiense</name>
    <dbReference type="NCBI Taxonomy" id="1000413"/>
    <lineage>
        <taxon>Eukaryota</taxon>
        <taxon>Viridiplantae</taxon>
        <taxon>Streptophyta</taxon>
        <taxon>Embryophyta</taxon>
        <taxon>Tracheophyta</taxon>
        <taxon>Spermatophyta</taxon>
        <taxon>Magnoliopsida</taxon>
        <taxon>eudicotyledons</taxon>
        <taxon>Gunneridae</taxon>
        <taxon>Pentapetalae</taxon>
        <taxon>rosids</taxon>
        <taxon>malvids</taxon>
        <taxon>Sapindales</taxon>
        <taxon>Sapindaceae</taxon>
        <taxon>Hippocastanoideae</taxon>
        <taxon>Acereae</taxon>
        <taxon>Acer</taxon>
    </lineage>
</organism>
<dbReference type="CDD" id="cd00303">
    <property type="entry name" value="retropepsin_like"/>
    <property type="match status" value="1"/>
</dbReference>
<protein>
    <recommendedName>
        <fullName evidence="4">Retrotransposon gag domain-containing protein</fullName>
    </recommendedName>
</protein>
<accession>A0A5C7ILY9</accession>
<dbReference type="GO" id="GO:0004190">
    <property type="term" value="F:aspartic-type endopeptidase activity"/>
    <property type="evidence" value="ECO:0007669"/>
    <property type="project" value="InterPro"/>
</dbReference>
<evidence type="ECO:0000313" key="2">
    <source>
        <dbReference type="EMBL" id="TXG69864.1"/>
    </source>
</evidence>
<dbReference type="Gene3D" id="2.40.70.10">
    <property type="entry name" value="Acid Proteases"/>
    <property type="match status" value="1"/>
</dbReference>
<feature type="compositionally biased region" description="Basic and acidic residues" evidence="1">
    <location>
        <begin position="299"/>
        <end position="328"/>
    </location>
</feature>
<evidence type="ECO:0008006" key="4">
    <source>
        <dbReference type="Google" id="ProtNLM"/>
    </source>
</evidence>
<feature type="compositionally biased region" description="Acidic residues" evidence="1">
    <location>
        <begin position="343"/>
        <end position="357"/>
    </location>
</feature>
<evidence type="ECO:0000313" key="3">
    <source>
        <dbReference type="Proteomes" id="UP000323000"/>
    </source>
</evidence>
<reference evidence="3" key="1">
    <citation type="journal article" date="2019" name="Gigascience">
        <title>De novo genome assembly of the endangered Acer yangbiense, a plant species with extremely small populations endemic to Yunnan Province, China.</title>
        <authorList>
            <person name="Yang J."/>
            <person name="Wariss H.M."/>
            <person name="Tao L."/>
            <person name="Zhang R."/>
            <person name="Yun Q."/>
            <person name="Hollingsworth P."/>
            <person name="Dao Z."/>
            <person name="Luo G."/>
            <person name="Guo H."/>
            <person name="Ma Y."/>
            <person name="Sun W."/>
        </authorList>
    </citation>
    <scope>NUCLEOTIDE SEQUENCE [LARGE SCALE GENOMIC DNA]</scope>
    <source>
        <strain evidence="3">cv. Malutang</strain>
    </source>
</reference>
<evidence type="ECO:0000256" key="1">
    <source>
        <dbReference type="SAM" id="MobiDB-lite"/>
    </source>
</evidence>
<feature type="region of interest" description="Disordered" evidence="1">
    <location>
        <begin position="339"/>
        <end position="358"/>
    </location>
</feature>
<dbReference type="GO" id="GO:0006508">
    <property type="term" value="P:proteolysis"/>
    <property type="evidence" value="ECO:0007669"/>
    <property type="project" value="InterPro"/>
</dbReference>
<dbReference type="InterPro" id="IPR001969">
    <property type="entry name" value="Aspartic_peptidase_AS"/>
</dbReference>
<sequence>MGSMEDSIIQGSGSKTNKHRFEALEENQDWIFKSLLELTTSIAHLTRSNNDTIERLERQLVEKKGKVTVGGRTHRDGRRSRSSWSETEFSTGEVDEPNPIGNREGFKRGGRVERGPFMVERWLHDEISEEEMDNGFEEDVRLDRRPHGQMPIYGQQREPWRGAAVYEGDRRRERHHSRGPRKPKVDFLHFDGGDPHEWLGKVEHYFQVYKVARANRVSIACIYLDRKANSWWRWIKAQGWSEESLLGTFIEGLKLWLTREMKLKRPQRLTEAMRMAEILEDSYYRDKKPFKESSGSKNFKSESNKDSWKGKGAIEDSSKKGSKDVKKLTNEEVQERIKKGIESDDDVVNDGEATSDEGELRVAELGENNCEAELSLNAMSGVSKPSTMRLMAWVGKFKVSMLVDSGSSHNFINANIVRKIGLRGVAIELFDVKVANGEKLKCEEVVREVKMNVQGVRIAADLHALSLVGVDVVLGNTWLKSIDKVVTDFDTMTMEFKLGGKKRIWAALPLKEIKQCEAQMIERLCKRGAQCFAVVNAGDRQDGESEKKNTDELRVELQRLPEIVRPMKKARF</sequence>
<dbReference type="InterPro" id="IPR021109">
    <property type="entry name" value="Peptidase_aspartic_dom_sf"/>
</dbReference>
<comment type="caution">
    <text evidence="2">The sequence shown here is derived from an EMBL/GenBank/DDBJ whole genome shotgun (WGS) entry which is preliminary data.</text>
</comment>
<dbReference type="OrthoDB" id="10417525at2759"/>
<feature type="region of interest" description="Disordered" evidence="1">
    <location>
        <begin position="66"/>
        <end position="109"/>
    </location>
</feature>
<dbReference type="PROSITE" id="PS00141">
    <property type="entry name" value="ASP_PROTEASE"/>
    <property type="match status" value="1"/>
</dbReference>
<dbReference type="Proteomes" id="UP000323000">
    <property type="component" value="Chromosome 2"/>
</dbReference>
<dbReference type="Pfam" id="PF08284">
    <property type="entry name" value="RVP_2"/>
    <property type="match status" value="1"/>
</dbReference>
<keyword evidence="3" id="KW-1185">Reference proteome</keyword>
<name>A0A5C7ILY9_9ROSI</name>
<feature type="region of interest" description="Disordered" evidence="1">
    <location>
        <begin position="288"/>
        <end position="328"/>
    </location>
</feature>
<proteinExistence type="predicted"/>
<dbReference type="EMBL" id="VAHF01000002">
    <property type="protein sequence ID" value="TXG69864.1"/>
    <property type="molecule type" value="Genomic_DNA"/>
</dbReference>
<gene>
    <name evidence="2" type="ORF">EZV62_004799</name>
</gene>
<dbReference type="AlphaFoldDB" id="A0A5C7ILY9"/>
<dbReference type="SUPFAM" id="SSF50630">
    <property type="entry name" value="Acid proteases"/>
    <property type="match status" value="1"/>
</dbReference>